<reference evidence="2" key="2">
    <citation type="submission" date="2020-07" db="EMBL/GenBank/DDBJ databases">
        <authorList>
            <person name="Vera ALvarez R."/>
            <person name="Arias-Moreno D.M."/>
            <person name="Jimenez-Jacinto V."/>
            <person name="Jimenez-Bremont J.F."/>
            <person name="Swaminathan K."/>
            <person name="Moose S.P."/>
            <person name="Guerrero-Gonzalez M.L."/>
            <person name="Marino-Ramirez L."/>
            <person name="Landsman D."/>
            <person name="Rodriguez-Kessler M."/>
            <person name="Delgado-Sanchez P."/>
        </authorList>
    </citation>
    <scope>NUCLEOTIDE SEQUENCE</scope>
    <source>
        <tissue evidence="2">Cladode</tissue>
    </source>
</reference>
<name>A0A7C8ZDP6_OPUST</name>
<dbReference type="AlphaFoldDB" id="A0A7C8ZDP6"/>
<organism evidence="2">
    <name type="scientific">Opuntia streptacantha</name>
    <name type="common">Prickly pear cactus</name>
    <name type="synonym">Opuntia cardona</name>
    <dbReference type="NCBI Taxonomy" id="393608"/>
    <lineage>
        <taxon>Eukaryota</taxon>
        <taxon>Viridiplantae</taxon>
        <taxon>Streptophyta</taxon>
        <taxon>Embryophyta</taxon>
        <taxon>Tracheophyta</taxon>
        <taxon>Spermatophyta</taxon>
        <taxon>Magnoliopsida</taxon>
        <taxon>eudicotyledons</taxon>
        <taxon>Gunneridae</taxon>
        <taxon>Pentapetalae</taxon>
        <taxon>Caryophyllales</taxon>
        <taxon>Cactineae</taxon>
        <taxon>Cactaceae</taxon>
        <taxon>Opuntioideae</taxon>
        <taxon>Opuntia</taxon>
    </lineage>
</organism>
<sequence length="117" mass="12957">MCKGMILEHIQVEADEKGKKTFIYLGDGGGDYCPSLRLRKDDQVMPRKGFPLWDRIQSNPSLVQANVHEWSSAEELERILTHLISGVLIDGDNPNCTSSSPSLTETSAQNTIVPTVE</sequence>
<dbReference type="InterPro" id="IPR023214">
    <property type="entry name" value="HAD_sf"/>
</dbReference>
<evidence type="ECO:0000313" key="2">
    <source>
        <dbReference type="EMBL" id="MBA4639630.1"/>
    </source>
</evidence>
<dbReference type="GO" id="GO:0016791">
    <property type="term" value="F:phosphatase activity"/>
    <property type="evidence" value="ECO:0007669"/>
    <property type="project" value="InterPro"/>
</dbReference>
<feature type="region of interest" description="Disordered" evidence="1">
    <location>
        <begin position="95"/>
        <end position="117"/>
    </location>
</feature>
<accession>A0A7C8ZDP6</accession>
<protein>
    <submittedName>
        <fullName evidence="2">Uncharacterized protein</fullName>
    </submittedName>
</protein>
<dbReference type="PANTHER" id="PTHR20889:SF12">
    <property type="entry name" value="LP01149P"/>
    <property type="match status" value="1"/>
</dbReference>
<dbReference type="EMBL" id="GISG01114514">
    <property type="protein sequence ID" value="MBA4639630.1"/>
    <property type="molecule type" value="Transcribed_RNA"/>
</dbReference>
<reference evidence="2" key="1">
    <citation type="journal article" date="2013" name="J. Plant Res.">
        <title>Effect of fungi and light on seed germination of three Opuntia species from semiarid lands of central Mexico.</title>
        <authorList>
            <person name="Delgado-Sanchez P."/>
            <person name="Jimenez-Bremont J.F."/>
            <person name="Guerrero-Gonzalez Mde L."/>
            <person name="Flores J."/>
        </authorList>
    </citation>
    <scope>NUCLEOTIDE SEQUENCE</scope>
    <source>
        <tissue evidence="2">Cladode</tissue>
    </source>
</reference>
<evidence type="ECO:0000256" key="1">
    <source>
        <dbReference type="SAM" id="MobiDB-lite"/>
    </source>
</evidence>
<dbReference type="Gene3D" id="3.40.50.1000">
    <property type="entry name" value="HAD superfamily/HAD-like"/>
    <property type="match status" value="1"/>
</dbReference>
<proteinExistence type="predicted"/>
<dbReference type="InterPro" id="IPR016965">
    <property type="entry name" value="Pase_PHOSPHO-typ"/>
</dbReference>
<dbReference type="Pfam" id="PF06888">
    <property type="entry name" value="Put_Phosphatase"/>
    <property type="match status" value="1"/>
</dbReference>
<dbReference type="PANTHER" id="PTHR20889">
    <property type="entry name" value="PHOSPHATASE, ORPHAN 1, 2"/>
    <property type="match status" value="1"/>
</dbReference>